<dbReference type="GO" id="GO:0008757">
    <property type="term" value="F:S-adenosylmethionine-dependent methyltransferase activity"/>
    <property type="evidence" value="ECO:0007669"/>
    <property type="project" value="InterPro"/>
</dbReference>
<dbReference type="KEGG" id="pmui:G4G71_10490"/>
<name>A0A7Z3GQ28_9PSED</name>
<proteinExistence type="predicted"/>
<feature type="domain" description="Methyltransferase type 11" evidence="1">
    <location>
        <begin position="102"/>
        <end position="154"/>
    </location>
</feature>
<protein>
    <submittedName>
        <fullName evidence="2">Class I SAM-dependent methyltransferase</fullName>
    </submittedName>
</protein>
<keyword evidence="2" id="KW-0489">Methyltransferase</keyword>
<evidence type="ECO:0000259" key="1">
    <source>
        <dbReference type="Pfam" id="PF08241"/>
    </source>
</evidence>
<dbReference type="RefSeq" id="WP_169937391.1">
    <property type="nucleotide sequence ID" value="NZ_CP048833.1"/>
</dbReference>
<sequence length="290" mass="33477">MQIEKVSSGTDFSSDFVNEETLQEVAKAVEQEGAQLGVGGGGLHFDTRRFALTVGYIREFNIHSGYCVEIGSLNYLSSKVIWSFFPHATVTGTSNDLRKRPLQFADNSVDNILCTEVIEHISDINYKQATTLDGIFFFLDEVYRVLRVGGRALITTPNAASLWAIQQALSHKAPLMYDWHFREFTKSEMKKIIEYSGFKIVAHNTEFSWHLWNFKHIEDFMKTHNYASSDRGDDQFIIIEKTSERVRTPHHLALPCKKEWKEEGWQLIANNILRMSYNMRLRLKLKMGLR</sequence>
<dbReference type="Gene3D" id="3.40.50.150">
    <property type="entry name" value="Vaccinia Virus protein VP39"/>
    <property type="match status" value="1"/>
</dbReference>
<dbReference type="Pfam" id="PF08241">
    <property type="entry name" value="Methyltransf_11"/>
    <property type="match status" value="1"/>
</dbReference>
<dbReference type="InterPro" id="IPR029063">
    <property type="entry name" value="SAM-dependent_MTases_sf"/>
</dbReference>
<keyword evidence="3" id="KW-1185">Reference proteome</keyword>
<dbReference type="Proteomes" id="UP000502549">
    <property type="component" value="Chromosome"/>
</dbReference>
<dbReference type="AlphaFoldDB" id="A0A7Z3GQ28"/>
<dbReference type="GO" id="GO:0032259">
    <property type="term" value="P:methylation"/>
    <property type="evidence" value="ECO:0007669"/>
    <property type="project" value="UniProtKB-KW"/>
</dbReference>
<reference evidence="2 3" key="1">
    <citation type="submission" date="2020-02" db="EMBL/GenBank/DDBJ databases">
        <title>Complete genome sequence of Pseudomonas multiresinivorans ORNL1.</title>
        <authorList>
            <person name="Podar M."/>
        </authorList>
    </citation>
    <scope>NUCLEOTIDE SEQUENCE [LARGE SCALE GENOMIC DNA]</scope>
    <source>
        <strain evidence="3">populi</strain>
    </source>
</reference>
<dbReference type="EMBL" id="CP048833">
    <property type="protein sequence ID" value="QJP08284.1"/>
    <property type="molecule type" value="Genomic_DNA"/>
</dbReference>
<accession>A0A7Z3GQ28</accession>
<gene>
    <name evidence="2" type="ORF">G4G71_10490</name>
</gene>
<evidence type="ECO:0000313" key="3">
    <source>
        <dbReference type="Proteomes" id="UP000502549"/>
    </source>
</evidence>
<evidence type="ECO:0000313" key="2">
    <source>
        <dbReference type="EMBL" id="QJP08284.1"/>
    </source>
</evidence>
<organism evidence="2 3">
    <name type="scientific">Pseudomonas multiresinivorans</name>
    <dbReference type="NCBI Taxonomy" id="95301"/>
    <lineage>
        <taxon>Bacteria</taxon>
        <taxon>Pseudomonadati</taxon>
        <taxon>Pseudomonadota</taxon>
        <taxon>Gammaproteobacteria</taxon>
        <taxon>Pseudomonadales</taxon>
        <taxon>Pseudomonadaceae</taxon>
        <taxon>Pseudomonas</taxon>
    </lineage>
</organism>
<dbReference type="SUPFAM" id="SSF53335">
    <property type="entry name" value="S-adenosyl-L-methionine-dependent methyltransferases"/>
    <property type="match status" value="1"/>
</dbReference>
<keyword evidence="2" id="KW-0808">Transferase</keyword>
<dbReference type="InterPro" id="IPR013216">
    <property type="entry name" value="Methyltransf_11"/>
</dbReference>